<evidence type="ECO:0000313" key="2">
    <source>
        <dbReference type="Proteomes" id="UP000770015"/>
    </source>
</evidence>
<evidence type="ECO:0000313" key="1">
    <source>
        <dbReference type="EMBL" id="KAH6690290.1"/>
    </source>
</evidence>
<keyword evidence="2" id="KW-1185">Reference proteome</keyword>
<accession>A0A9P8VFQ5</accession>
<dbReference type="EMBL" id="JAGSXJ010000006">
    <property type="protein sequence ID" value="KAH6690290.1"/>
    <property type="molecule type" value="Genomic_DNA"/>
</dbReference>
<evidence type="ECO:0008006" key="3">
    <source>
        <dbReference type="Google" id="ProtNLM"/>
    </source>
</evidence>
<gene>
    <name evidence="1" type="ORF">F5X68DRAFT_229626</name>
</gene>
<protein>
    <recommendedName>
        <fullName evidence="3">TOM core complex subunit Tom6</fullName>
    </recommendedName>
</protein>
<organism evidence="1 2">
    <name type="scientific">Plectosphaerella plurivora</name>
    <dbReference type="NCBI Taxonomy" id="936078"/>
    <lineage>
        <taxon>Eukaryota</taxon>
        <taxon>Fungi</taxon>
        <taxon>Dikarya</taxon>
        <taxon>Ascomycota</taxon>
        <taxon>Pezizomycotina</taxon>
        <taxon>Sordariomycetes</taxon>
        <taxon>Hypocreomycetidae</taxon>
        <taxon>Glomerellales</taxon>
        <taxon>Plectosphaerellaceae</taxon>
        <taxon>Plectosphaerella</taxon>
    </lineage>
</organism>
<comment type="caution">
    <text evidence="1">The sequence shown here is derived from an EMBL/GenBank/DDBJ whole genome shotgun (WGS) entry which is preliminary data.</text>
</comment>
<name>A0A9P8VFQ5_9PEZI</name>
<reference evidence="1" key="1">
    <citation type="journal article" date="2021" name="Nat. Commun.">
        <title>Genetic determinants of endophytism in the Arabidopsis root mycobiome.</title>
        <authorList>
            <person name="Mesny F."/>
            <person name="Miyauchi S."/>
            <person name="Thiergart T."/>
            <person name="Pickel B."/>
            <person name="Atanasova L."/>
            <person name="Karlsson M."/>
            <person name="Huettel B."/>
            <person name="Barry K.W."/>
            <person name="Haridas S."/>
            <person name="Chen C."/>
            <person name="Bauer D."/>
            <person name="Andreopoulos W."/>
            <person name="Pangilinan J."/>
            <person name="LaButti K."/>
            <person name="Riley R."/>
            <person name="Lipzen A."/>
            <person name="Clum A."/>
            <person name="Drula E."/>
            <person name="Henrissat B."/>
            <person name="Kohler A."/>
            <person name="Grigoriev I.V."/>
            <person name="Martin F.M."/>
            <person name="Hacquard S."/>
        </authorList>
    </citation>
    <scope>NUCLEOTIDE SEQUENCE</scope>
    <source>
        <strain evidence="1">MPI-SDFR-AT-0117</strain>
    </source>
</reference>
<sequence length="57" mass="6150">MPAKRIPASRHQPKGFFAATYDTITDAENASIVRSIVIFGAAVTVLSSSWGEYLLPP</sequence>
<dbReference type="OrthoDB" id="5403997at2759"/>
<dbReference type="Proteomes" id="UP000770015">
    <property type="component" value="Unassembled WGS sequence"/>
</dbReference>
<dbReference type="AlphaFoldDB" id="A0A9P8VFQ5"/>
<proteinExistence type="predicted"/>